<evidence type="ECO:0000313" key="8">
    <source>
        <dbReference type="EMBL" id="SIM53302.1"/>
    </source>
</evidence>
<dbReference type="PANTHER" id="PTHR23511:SF34">
    <property type="entry name" value="SYNAPTIC VESICLE GLYCOPROTEIN 2"/>
    <property type="match status" value="1"/>
</dbReference>
<feature type="transmembrane region" description="Helical" evidence="6">
    <location>
        <begin position="405"/>
        <end position="427"/>
    </location>
</feature>
<comment type="subcellular location">
    <subcellularLocation>
        <location evidence="1">Membrane</location>
        <topology evidence="1">Multi-pass membrane protein</topology>
    </subcellularLocation>
</comment>
<feature type="transmembrane region" description="Helical" evidence="6">
    <location>
        <begin position="376"/>
        <end position="399"/>
    </location>
</feature>
<protein>
    <submittedName>
        <fullName evidence="8">SP family major facilitator superfamily permease</fullName>
    </submittedName>
</protein>
<evidence type="ECO:0000313" key="9">
    <source>
        <dbReference type="Proteomes" id="UP000195607"/>
    </source>
</evidence>
<feature type="transmembrane region" description="Helical" evidence="6">
    <location>
        <begin position="175"/>
        <end position="194"/>
    </location>
</feature>
<feature type="transmembrane region" description="Helical" evidence="6">
    <location>
        <begin position="317"/>
        <end position="336"/>
    </location>
</feature>
<evidence type="ECO:0000256" key="1">
    <source>
        <dbReference type="ARBA" id="ARBA00004141"/>
    </source>
</evidence>
<dbReference type="InterPro" id="IPR005828">
    <property type="entry name" value="MFS_sugar_transport-like"/>
</dbReference>
<evidence type="ECO:0000256" key="3">
    <source>
        <dbReference type="ARBA" id="ARBA00022692"/>
    </source>
</evidence>
<feature type="domain" description="Major facilitator superfamily (MFS) profile" evidence="7">
    <location>
        <begin position="18"/>
        <end position="431"/>
    </location>
</feature>
<organism evidence="8 9">
    <name type="scientific">Cuniculiplasma divulgatum</name>
    <dbReference type="NCBI Taxonomy" id="1673428"/>
    <lineage>
        <taxon>Archaea</taxon>
        <taxon>Methanobacteriati</taxon>
        <taxon>Thermoplasmatota</taxon>
        <taxon>Thermoplasmata</taxon>
        <taxon>Thermoplasmatales</taxon>
        <taxon>Cuniculiplasmataceae</taxon>
        <taxon>Cuniculiplasma</taxon>
    </lineage>
</organism>
<evidence type="ECO:0000256" key="2">
    <source>
        <dbReference type="ARBA" id="ARBA00022448"/>
    </source>
</evidence>
<dbReference type="GO" id="GO:0022857">
    <property type="term" value="F:transmembrane transporter activity"/>
    <property type="evidence" value="ECO:0007669"/>
    <property type="project" value="InterPro"/>
</dbReference>
<keyword evidence="4 6" id="KW-1133">Transmembrane helix</keyword>
<dbReference type="PROSITE" id="PS00217">
    <property type="entry name" value="SUGAR_TRANSPORT_2"/>
    <property type="match status" value="1"/>
</dbReference>
<feature type="transmembrane region" description="Helical" evidence="6">
    <location>
        <begin position="342"/>
        <end position="364"/>
    </location>
</feature>
<dbReference type="GeneID" id="41588009"/>
<keyword evidence="3 6" id="KW-0812">Transmembrane</keyword>
<accession>A0A1N5TXT8</accession>
<feature type="transmembrane region" description="Helical" evidence="6">
    <location>
        <begin position="247"/>
        <end position="268"/>
    </location>
</feature>
<dbReference type="InterPro" id="IPR036259">
    <property type="entry name" value="MFS_trans_sf"/>
</dbReference>
<dbReference type="PANTHER" id="PTHR23511">
    <property type="entry name" value="SYNAPTIC VESICLE GLYCOPROTEIN 2"/>
    <property type="match status" value="1"/>
</dbReference>
<evidence type="ECO:0000259" key="7">
    <source>
        <dbReference type="PROSITE" id="PS50850"/>
    </source>
</evidence>
<feature type="transmembrane region" description="Helical" evidence="6">
    <location>
        <begin position="84"/>
        <end position="102"/>
    </location>
</feature>
<dbReference type="Proteomes" id="UP000195607">
    <property type="component" value="Chromosome I"/>
</dbReference>
<feature type="transmembrane region" description="Helical" evidence="6">
    <location>
        <begin position="47"/>
        <end position="72"/>
    </location>
</feature>
<feature type="transmembrane region" description="Helical" evidence="6">
    <location>
        <begin position="280"/>
        <end position="305"/>
    </location>
</feature>
<dbReference type="RefSeq" id="WP_241869832.1">
    <property type="nucleotide sequence ID" value="NZ_LT671858.1"/>
</dbReference>
<dbReference type="Pfam" id="PF00083">
    <property type="entry name" value="Sugar_tr"/>
    <property type="match status" value="1"/>
</dbReference>
<evidence type="ECO:0000256" key="6">
    <source>
        <dbReference type="SAM" id="Phobius"/>
    </source>
</evidence>
<dbReference type="GO" id="GO:0016020">
    <property type="term" value="C:membrane"/>
    <property type="evidence" value="ECO:0007669"/>
    <property type="project" value="UniProtKB-SubCell"/>
</dbReference>
<evidence type="ECO:0000256" key="4">
    <source>
        <dbReference type="ARBA" id="ARBA00022989"/>
    </source>
</evidence>
<keyword evidence="5 6" id="KW-0472">Membrane</keyword>
<keyword evidence="2" id="KW-0813">Transport</keyword>
<dbReference type="InterPro" id="IPR005829">
    <property type="entry name" value="Sugar_transporter_CS"/>
</dbReference>
<name>A0A1N5TXT8_9ARCH</name>
<dbReference type="SUPFAM" id="SSF103473">
    <property type="entry name" value="MFS general substrate transporter"/>
    <property type="match status" value="1"/>
</dbReference>
<dbReference type="Gene3D" id="1.20.1250.20">
    <property type="entry name" value="MFS general substrate transporter like domains"/>
    <property type="match status" value="1"/>
</dbReference>
<dbReference type="EMBL" id="LT671858">
    <property type="protein sequence ID" value="SIM53302.1"/>
    <property type="molecule type" value="Genomic_DNA"/>
</dbReference>
<reference evidence="8 9" key="1">
    <citation type="submission" date="2016-04" db="EMBL/GenBank/DDBJ databases">
        <authorList>
            <person name="Evans L.H."/>
            <person name="Alamgir A."/>
            <person name="Owens N."/>
            <person name="Weber N.D."/>
            <person name="Virtaneva K."/>
            <person name="Barbian K."/>
            <person name="Babar A."/>
            <person name="Rosenke K."/>
        </authorList>
    </citation>
    <scope>NUCLEOTIDE SEQUENCE [LARGE SCALE GENOMIC DNA]</scope>
    <source>
        <strain evidence="9">S5(T) (JCM 30642 \VKM B-2941)</strain>
    </source>
</reference>
<dbReference type="AlphaFoldDB" id="A0A1N5TXT8"/>
<proteinExistence type="predicted"/>
<feature type="transmembrane region" description="Helical" evidence="6">
    <location>
        <begin position="15"/>
        <end position="41"/>
    </location>
</feature>
<dbReference type="PROSITE" id="PS50850">
    <property type="entry name" value="MFS"/>
    <property type="match status" value="1"/>
</dbReference>
<dbReference type="InterPro" id="IPR020846">
    <property type="entry name" value="MFS_dom"/>
</dbReference>
<evidence type="ECO:0000256" key="5">
    <source>
        <dbReference type="ARBA" id="ARBA00023136"/>
    </source>
</evidence>
<feature type="transmembrane region" description="Helical" evidence="6">
    <location>
        <begin position="147"/>
        <end position="169"/>
    </location>
</feature>
<sequence>MEKIDFENVVLSKRIWVITILSSMGVFMDGYALSIFSSAYIYLKYSFLSVSIITSIAASSIYIGMFVGSIVLGRLSDLLGRKRIYVYDLLITAIFLILTGISHNFIEFVAFQILAGLGIGADYPISSSIQAEFSPKKTRGKLLVFNIFSWTFGSIAFYLISIPIVMFFGDVSWRIMYITGAVIPLIVIISRRNIPESPYWLMLNRSEEEAETVVNEVKSVNTKEIVSPPSVQRGEPEMRGKNGVYRLILFTSVAWFCYDVASYGVWNYTPSLFIQEGSSYVATILSTLLEEIPVFAGTIVCLLAIDKVGRKKLESAGFLLAGISLIVFGVISFHSVLPFFMIFSAFALMHFFHNTGPTNITYLYPAEIFPTRIRGTAMGVSTAASRLGAILGVFAFPILISGLNITYGLLFFAIFEIIGFGFTVVLAPETRGKSLS</sequence>
<gene>
    <name evidence="8" type="ORF">CSP5_0732</name>
</gene>